<reference evidence="1 2" key="1">
    <citation type="journal article" date="2012" name="Genome Biol.">
        <title>Sequencing three crocodilian genomes to illuminate the evolution of archosaurs and amniotes.</title>
        <authorList>
            <person name="St John J.A."/>
            <person name="Braun E.L."/>
            <person name="Isberg S.R."/>
            <person name="Miles L.G."/>
            <person name="Chong A.Y."/>
            <person name="Gongora J."/>
            <person name="Dalzell P."/>
            <person name="Moran C."/>
            <person name="Bed'hom B."/>
            <person name="Abzhanov A."/>
            <person name="Burgess S.C."/>
            <person name="Cooksey A.M."/>
            <person name="Castoe T.A."/>
            <person name="Crawford N.G."/>
            <person name="Densmore L.D."/>
            <person name="Drew J.C."/>
            <person name="Edwards S.V."/>
            <person name="Faircloth B.C."/>
            <person name="Fujita M.K."/>
            <person name="Greenwold M.J."/>
            <person name="Hoffmann F.G."/>
            <person name="Howard J.M."/>
            <person name="Iguchi T."/>
            <person name="Janes D.E."/>
            <person name="Khan S.Y."/>
            <person name="Kohno S."/>
            <person name="de Koning A.J."/>
            <person name="Lance S.L."/>
            <person name="McCarthy F.M."/>
            <person name="McCormack J.E."/>
            <person name="Merchant M.E."/>
            <person name="Peterson D.G."/>
            <person name="Pollock D.D."/>
            <person name="Pourmand N."/>
            <person name="Raney B.J."/>
            <person name="Roessler K.A."/>
            <person name="Sanford J.R."/>
            <person name="Sawyer R.H."/>
            <person name="Schmidt C.J."/>
            <person name="Triplett E.W."/>
            <person name="Tuberville T.D."/>
            <person name="Venegas-Anaya M."/>
            <person name="Howard J.T."/>
            <person name="Jarvis E.D."/>
            <person name="Guillette L.J.Jr."/>
            <person name="Glenn T.C."/>
            <person name="Green R.E."/>
            <person name="Ray D.A."/>
        </authorList>
    </citation>
    <scope>NUCLEOTIDE SEQUENCE [LARGE SCALE GENOMIC DNA]</scope>
    <source>
        <strain evidence="1">KSC_2009_1</strain>
    </source>
</reference>
<accession>A0A151MGR7</accession>
<protein>
    <submittedName>
        <fullName evidence="1">Uncharacterized protein</fullName>
    </submittedName>
</protein>
<dbReference type="Proteomes" id="UP000050525">
    <property type="component" value="Unassembled WGS sequence"/>
</dbReference>
<organism evidence="1 2">
    <name type="scientific">Alligator mississippiensis</name>
    <name type="common">American alligator</name>
    <dbReference type="NCBI Taxonomy" id="8496"/>
    <lineage>
        <taxon>Eukaryota</taxon>
        <taxon>Metazoa</taxon>
        <taxon>Chordata</taxon>
        <taxon>Craniata</taxon>
        <taxon>Vertebrata</taxon>
        <taxon>Euteleostomi</taxon>
        <taxon>Archelosauria</taxon>
        <taxon>Archosauria</taxon>
        <taxon>Crocodylia</taxon>
        <taxon>Alligatoridae</taxon>
        <taxon>Alligatorinae</taxon>
        <taxon>Alligator</taxon>
    </lineage>
</organism>
<gene>
    <name evidence="1" type="ORF">Y1Q_0002337</name>
</gene>
<dbReference type="EMBL" id="AKHW03006178">
    <property type="protein sequence ID" value="KYO23714.1"/>
    <property type="molecule type" value="Genomic_DNA"/>
</dbReference>
<comment type="caution">
    <text evidence="1">The sequence shown here is derived from an EMBL/GenBank/DDBJ whole genome shotgun (WGS) entry which is preliminary data.</text>
</comment>
<evidence type="ECO:0000313" key="1">
    <source>
        <dbReference type="EMBL" id="KYO23714.1"/>
    </source>
</evidence>
<name>A0A151MGR7_ALLMI</name>
<sequence length="88" mass="9896">MWQQEDIAQERVFQVELLAPEQECLQMLQAQYNILVQATEPMDNDHWTLDTILGLAVSCMLTTSWPLVLALQGPCKPPAAPQEASTWA</sequence>
<dbReference type="AlphaFoldDB" id="A0A151MGR7"/>
<evidence type="ECO:0000313" key="2">
    <source>
        <dbReference type="Proteomes" id="UP000050525"/>
    </source>
</evidence>
<proteinExistence type="predicted"/>
<keyword evidence="2" id="KW-1185">Reference proteome</keyword>